<feature type="transmembrane region" description="Helical" evidence="1">
    <location>
        <begin position="254"/>
        <end position="271"/>
    </location>
</feature>
<feature type="transmembrane region" description="Helical" evidence="1">
    <location>
        <begin position="39"/>
        <end position="58"/>
    </location>
</feature>
<dbReference type="RefSeq" id="WP_249323564.1">
    <property type="nucleotide sequence ID" value="NZ_JACRTK010000002.1"/>
</dbReference>
<keyword evidence="2" id="KW-0255">Endonuclease</keyword>
<keyword evidence="1" id="KW-0812">Transmembrane</keyword>
<dbReference type="Gene3D" id="3.40.1350.10">
    <property type="match status" value="1"/>
</dbReference>
<gene>
    <name evidence="2" type="ORF">H8689_06220</name>
</gene>
<protein>
    <submittedName>
        <fullName evidence="2">Restriction endonuclease</fullName>
    </submittedName>
</protein>
<reference evidence="2 3" key="1">
    <citation type="submission" date="2020-08" db="EMBL/GenBank/DDBJ databases">
        <title>Genome public.</title>
        <authorList>
            <person name="Liu C."/>
            <person name="Sun Q."/>
        </authorList>
    </citation>
    <scope>NUCLEOTIDE SEQUENCE [LARGE SCALE GENOMIC DNA]</scope>
    <source>
        <strain evidence="2 3">NSJ-26</strain>
    </source>
</reference>
<sequence length="307" mass="36493">MKEVIERVKKYSIKNNNKRILKNYYSKEMKSGKTYRASIIDRLLFFILVFVSLSIVLSIKSSDIILSCYMAGIISFFSINILKKLSDKKRRNGIEEINEDLKKRKTIRDLNGKNNTEFIEYIKTIFAEYYDTDIIDGEVPVDLECIIEDERYGIKCIKGSTEEKVSLRQVENFIKELKELKYNNGILVTNSYFMEDISEQENIILFDLDNIIDILKKLDKYVSNKEIEEYIIHRFINRRNDIKKQFTTINKRKIVQLYSIFIVFYLLSYMVRYSLYYKVIAIISFLIATGIVGYKFSEYIRLKDKYP</sequence>
<keyword evidence="1" id="KW-0472">Membrane</keyword>
<organism evidence="2 3">
    <name type="scientific">Wansuia hejianensis</name>
    <dbReference type="NCBI Taxonomy" id="2763667"/>
    <lineage>
        <taxon>Bacteria</taxon>
        <taxon>Bacillati</taxon>
        <taxon>Bacillota</taxon>
        <taxon>Clostridia</taxon>
        <taxon>Lachnospirales</taxon>
        <taxon>Lachnospiraceae</taxon>
        <taxon>Wansuia</taxon>
    </lineage>
</organism>
<dbReference type="InterPro" id="IPR011856">
    <property type="entry name" value="tRNA_endonuc-like_dom_sf"/>
</dbReference>
<keyword evidence="1" id="KW-1133">Transmembrane helix</keyword>
<dbReference type="AlphaFoldDB" id="A0A926INI4"/>
<evidence type="ECO:0000256" key="1">
    <source>
        <dbReference type="SAM" id="Phobius"/>
    </source>
</evidence>
<comment type="caution">
    <text evidence="2">The sequence shown here is derived from an EMBL/GenBank/DDBJ whole genome shotgun (WGS) entry which is preliminary data.</text>
</comment>
<keyword evidence="3" id="KW-1185">Reference proteome</keyword>
<feature type="transmembrane region" description="Helical" evidence="1">
    <location>
        <begin position="64"/>
        <end position="82"/>
    </location>
</feature>
<dbReference type="GO" id="GO:0003676">
    <property type="term" value="F:nucleic acid binding"/>
    <property type="evidence" value="ECO:0007669"/>
    <property type="project" value="InterPro"/>
</dbReference>
<dbReference type="Proteomes" id="UP000601522">
    <property type="component" value="Unassembled WGS sequence"/>
</dbReference>
<name>A0A926INI4_9FIRM</name>
<keyword evidence="2" id="KW-0540">Nuclease</keyword>
<accession>A0A926INI4</accession>
<dbReference type="GO" id="GO:0004519">
    <property type="term" value="F:endonuclease activity"/>
    <property type="evidence" value="ECO:0007669"/>
    <property type="project" value="UniProtKB-KW"/>
</dbReference>
<feature type="transmembrane region" description="Helical" evidence="1">
    <location>
        <begin position="277"/>
        <end position="296"/>
    </location>
</feature>
<keyword evidence="2" id="KW-0378">Hydrolase</keyword>
<evidence type="ECO:0000313" key="3">
    <source>
        <dbReference type="Proteomes" id="UP000601522"/>
    </source>
</evidence>
<proteinExistence type="predicted"/>
<dbReference type="EMBL" id="JACRTK010000002">
    <property type="protein sequence ID" value="MBC8590728.1"/>
    <property type="molecule type" value="Genomic_DNA"/>
</dbReference>
<evidence type="ECO:0000313" key="2">
    <source>
        <dbReference type="EMBL" id="MBC8590728.1"/>
    </source>
</evidence>